<dbReference type="SMART" id="SM01130">
    <property type="entry name" value="DHDPS"/>
    <property type="match status" value="1"/>
</dbReference>
<dbReference type="PROSITE" id="PS00666">
    <property type="entry name" value="DHDPS_2"/>
    <property type="match status" value="1"/>
</dbReference>
<dbReference type="OrthoDB" id="9771791at2"/>
<comment type="caution">
    <text evidence="6">The sequence shown here is derived from an EMBL/GenBank/DDBJ whole genome shotgun (WGS) entry which is preliminary data.</text>
</comment>
<keyword evidence="1 3" id="KW-0456">Lyase</keyword>
<dbReference type="PANTHER" id="PTHR12128">
    <property type="entry name" value="DIHYDRODIPICOLINATE SYNTHASE"/>
    <property type="match status" value="1"/>
</dbReference>
<dbReference type="InterPro" id="IPR020624">
    <property type="entry name" value="Schiff_base-form_aldolases_CS"/>
</dbReference>
<feature type="binding site" evidence="5">
    <location>
        <position position="212"/>
    </location>
    <ligand>
        <name>pyruvate</name>
        <dbReference type="ChEBI" id="CHEBI:15361"/>
    </ligand>
</feature>
<keyword evidence="7" id="KW-1185">Reference proteome</keyword>
<dbReference type="GO" id="GO:0016829">
    <property type="term" value="F:lyase activity"/>
    <property type="evidence" value="ECO:0007669"/>
    <property type="project" value="UniProtKB-KW"/>
</dbReference>
<dbReference type="CDD" id="cd00408">
    <property type="entry name" value="DHDPS-like"/>
    <property type="match status" value="1"/>
</dbReference>
<dbReference type="InterPro" id="IPR013785">
    <property type="entry name" value="Aldolase_TIM"/>
</dbReference>
<dbReference type="Proteomes" id="UP000036045">
    <property type="component" value="Unassembled WGS sequence"/>
</dbReference>
<reference evidence="6 7" key="1">
    <citation type="submission" date="2015-05" db="EMBL/GenBank/DDBJ databases">
        <title>Whole genome sequence and identification of bacterial endophytes from Costus igneus.</title>
        <authorList>
            <person name="Lee Y.P."/>
            <person name="Gan H.M."/>
            <person name="Eng W."/>
            <person name="Wheatley M.S."/>
            <person name="Caraballo A."/>
            <person name="Polter S."/>
            <person name="Savka M.A."/>
            <person name="Hudson A.O."/>
        </authorList>
    </citation>
    <scope>NUCLEOTIDE SEQUENCE [LARGE SCALE GENOMIC DNA]</scope>
    <source>
        <strain evidence="6 7">RIT379</strain>
    </source>
</reference>
<accession>A0A0J1ILY2</accession>
<evidence type="ECO:0000256" key="4">
    <source>
        <dbReference type="PIRSR" id="PIRSR001365-1"/>
    </source>
</evidence>
<feature type="active site" description="Proton donor/acceptor" evidence="4">
    <location>
        <position position="138"/>
    </location>
</feature>
<keyword evidence="2" id="KW-0704">Schiff base</keyword>
<organism evidence="6 7">
    <name type="scientific">Niallia circulans</name>
    <name type="common">Bacillus circulans</name>
    <dbReference type="NCBI Taxonomy" id="1397"/>
    <lineage>
        <taxon>Bacteria</taxon>
        <taxon>Bacillati</taxon>
        <taxon>Bacillota</taxon>
        <taxon>Bacilli</taxon>
        <taxon>Bacillales</taxon>
        <taxon>Bacillaceae</taxon>
        <taxon>Niallia</taxon>
    </lineage>
</organism>
<dbReference type="EMBL" id="LDPH01000006">
    <property type="protein sequence ID" value="KLV26979.1"/>
    <property type="molecule type" value="Genomic_DNA"/>
</dbReference>
<sequence length="302" mass="33458">MTELNRFKGIIPPVSSILDKDGNLKEGEMALLIDKLIEEKVNGLFFLGTGGEFSQMFVKERKRIAEFAVKYVAKRVPVLIGIGSTNTREAILLGQHAEQIGADGIVAINPYYWNLTKENLYTYFSDIAKSVKLPVLLYNFPTLTGQDLTPDFVKELVLNHQNIVGIKETIDSIGHIREMNDKVKMINPDFSVFCGFDDHLFNTLLLGGDGAITASANFAPQLSVGLYNSFLAGDIEKAVSLQKQLAILPQLYKIDSPFVNVVKEATKLCGIDITTEVLPPAKALNEEKKQQVKEILQQANLL</sequence>
<evidence type="ECO:0000256" key="5">
    <source>
        <dbReference type="PIRSR" id="PIRSR001365-2"/>
    </source>
</evidence>
<gene>
    <name evidence="6" type="ORF">ABW02_08380</name>
</gene>
<feature type="active site" description="Schiff-base intermediate with substrate" evidence="4">
    <location>
        <position position="167"/>
    </location>
</feature>
<dbReference type="RefSeq" id="WP_047941512.1">
    <property type="nucleotide sequence ID" value="NZ_JABRVN010000168.1"/>
</dbReference>
<dbReference type="PANTHER" id="PTHR12128:SF28">
    <property type="entry name" value="2-DEHYDRO-3-DEOXY-D-GLUCONATE ALDOLASE YAGE-RELATED"/>
    <property type="match status" value="1"/>
</dbReference>
<comment type="similarity">
    <text evidence="3">Belongs to the DapA family.</text>
</comment>
<evidence type="ECO:0000313" key="7">
    <source>
        <dbReference type="Proteomes" id="UP000036045"/>
    </source>
</evidence>
<dbReference type="AlphaFoldDB" id="A0A0J1ILY2"/>
<dbReference type="InterPro" id="IPR002220">
    <property type="entry name" value="DapA-like"/>
</dbReference>
<dbReference type="Gene3D" id="3.20.20.70">
    <property type="entry name" value="Aldolase class I"/>
    <property type="match status" value="1"/>
</dbReference>
<evidence type="ECO:0000256" key="1">
    <source>
        <dbReference type="ARBA" id="ARBA00023239"/>
    </source>
</evidence>
<evidence type="ECO:0000256" key="3">
    <source>
        <dbReference type="PIRNR" id="PIRNR001365"/>
    </source>
</evidence>
<dbReference type="SUPFAM" id="SSF51569">
    <property type="entry name" value="Aldolase"/>
    <property type="match status" value="1"/>
</dbReference>
<dbReference type="InterPro" id="IPR020625">
    <property type="entry name" value="Schiff_base-form_aldolases_AS"/>
</dbReference>
<dbReference type="PIRSF" id="PIRSF001365">
    <property type="entry name" value="DHDPS"/>
    <property type="match status" value="1"/>
</dbReference>
<name>A0A0J1ILY2_NIACI</name>
<dbReference type="Pfam" id="PF00701">
    <property type="entry name" value="DHDPS"/>
    <property type="match status" value="1"/>
</dbReference>
<dbReference type="PRINTS" id="PR00146">
    <property type="entry name" value="DHPICSNTHASE"/>
</dbReference>
<proteinExistence type="inferred from homology"/>
<dbReference type="GO" id="GO:0005829">
    <property type="term" value="C:cytosol"/>
    <property type="evidence" value="ECO:0007669"/>
    <property type="project" value="TreeGrafter"/>
</dbReference>
<evidence type="ECO:0000313" key="6">
    <source>
        <dbReference type="EMBL" id="KLV26979.1"/>
    </source>
</evidence>
<protein>
    <submittedName>
        <fullName evidence="6">2-keto-3-deoxy-galactonate aldolase</fullName>
    </submittedName>
</protein>
<dbReference type="PATRIC" id="fig|1397.4.peg.4847"/>
<dbReference type="PROSITE" id="PS00665">
    <property type="entry name" value="DHDPS_1"/>
    <property type="match status" value="1"/>
</dbReference>
<evidence type="ECO:0000256" key="2">
    <source>
        <dbReference type="ARBA" id="ARBA00023270"/>
    </source>
</evidence>